<gene>
    <name evidence="8" type="ordered locus">Acin_2024</name>
</gene>
<protein>
    <submittedName>
        <fullName evidence="8">Glycerol dehydratase activator</fullName>
    </submittedName>
</protein>
<dbReference type="GO" id="GO:0016491">
    <property type="term" value="F:oxidoreductase activity"/>
    <property type="evidence" value="ECO:0007669"/>
    <property type="project" value="InterPro"/>
</dbReference>
<dbReference type="STRING" id="568816.Acin_2024"/>
<dbReference type="PROSITE" id="PS51918">
    <property type="entry name" value="RADICAL_SAM"/>
    <property type="match status" value="1"/>
</dbReference>
<dbReference type="EMBL" id="CP003058">
    <property type="protein sequence ID" value="AEQ23230.1"/>
    <property type="molecule type" value="Genomic_DNA"/>
</dbReference>
<proteinExistence type="predicted"/>
<dbReference type="InParanoid" id="G4Q4X5"/>
<keyword evidence="6" id="KW-0411">Iron-sulfur</keyword>
<evidence type="ECO:0000256" key="1">
    <source>
        <dbReference type="ARBA" id="ARBA00001966"/>
    </source>
</evidence>
<dbReference type="Pfam" id="PF04055">
    <property type="entry name" value="Radical_SAM"/>
    <property type="match status" value="1"/>
</dbReference>
<dbReference type="InterPro" id="IPR013785">
    <property type="entry name" value="Aldolase_TIM"/>
</dbReference>
<evidence type="ECO:0000313" key="9">
    <source>
        <dbReference type="Proteomes" id="UP000007093"/>
    </source>
</evidence>
<sequence>MTLEQTKGMVLRIERSSIHDGDGMRTVVFLKGCPLRCQWCSTPESQAFQVETTVDGSKSYGTEMTVTDVMKEVRKDTAFYFISGGGMTLSGGELLAQPDFSLALLKAASMEGISTAVETSFFGKEETIAAMVPYVDTFYVDLKAVTPSLHKKYCGVDNRIILHNIKFLDRQKGGFQMILRTPLIPGVNDSEEELHKIGTFCQNLDRLVYLQLLPYHALGSVTYKKLGRDYMMKSVKTPTLDMMDRCRKILRTYNITVQ</sequence>
<keyword evidence="9" id="KW-1185">Reference proteome</keyword>
<dbReference type="InterPro" id="IPR034457">
    <property type="entry name" value="Organic_radical-activating"/>
</dbReference>
<dbReference type="Proteomes" id="UP000007093">
    <property type="component" value="Chromosome"/>
</dbReference>
<dbReference type="RefSeq" id="WP_009014596.1">
    <property type="nucleotide sequence ID" value="NC_016077.1"/>
</dbReference>
<name>G4Q4X5_ACIIR</name>
<dbReference type="InterPro" id="IPR007197">
    <property type="entry name" value="rSAM"/>
</dbReference>
<dbReference type="Gene3D" id="3.20.20.70">
    <property type="entry name" value="Aldolase class I"/>
    <property type="match status" value="1"/>
</dbReference>
<dbReference type="SUPFAM" id="SSF102114">
    <property type="entry name" value="Radical SAM enzymes"/>
    <property type="match status" value="1"/>
</dbReference>
<dbReference type="InterPro" id="IPR012839">
    <property type="entry name" value="Organic_radical_activase"/>
</dbReference>
<dbReference type="HOGENOM" id="CLU_058969_0_0_9"/>
<dbReference type="SFLD" id="SFLDG01066">
    <property type="entry name" value="organic_radical-activating_enz"/>
    <property type="match status" value="1"/>
</dbReference>
<organism evidence="8 9">
    <name type="scientific">Acidaminococcus intestini (strain RyC-MR95)</name>
    <dbReference type="NCBI Taxonomy" id="568816"/>
    <lineage>
        <taxon>Bacteria</taxon>
        <taxon>Bacillati</taxon>
        <taxon>Bacillota</taxon>
        <taxon>Negativicutes</taxon>
        <taxon>Acidaminococcales</taxon>
        <taxon>Acidaminococcaceae</taxon>
        <taxon>Acidaminococcus</taxon>
    </lineage>
</organism>
<dbReference type="SFLD" id="SFLDS00029">
    <property type="entry name" value="Radical_SAM"/>
    <property type="match status" value="1"/>
</dbReference>
<keyword evidence="4" id="KW-0479">Metal-binding</keyword>
<comment type="cofactor">
    <cofactor evidence="1">
        <name>[4Fe-4S] cluster</name>
        <dbReference type="ChEBI" id="CHEBI:49883"/>
    </cofactor>
</comment>
<dbReference type="PANTHER" id="PTHR30352:SF4">
    <property type="entry name" value="PYRUVATE FORMATE-LYASE 2-ACTIVATING ENZYME"/>
    <property type="match status" value="1"/>
</dbReference>
<keyword evidence="3" id="KW-0949">S-adenosyl-L-methionine</keyword>
<keyword evidence="5" id="KW-0408">Iron</keyword>
<dbReference type="GO" id="GO:0051539">
    <property type="term" value="F:4 iron, 4 sulfur cluster binding"/>
    <property type="evidence" value="ECO:0007669"/>
    <property type="project" value="UniProtKB-KW"/>
</dbReference>
<feature type="domain" description="Radical SAM core" evidence="7">
    <location>
        <begin position="19"/>
        <end position="254"/>
    </location>
</feature>
<dbReference type="GeneID" id="92879208"/>
<dbReference type="PATRIC" id="fig|568816.4.peg.1962"/>
<dbReference type="CDD" id="cd01335">
    <property type="entry name" value="Radical_SAM"/>
    <property type="match status" value="1"/>
</dbReference>
<dbReference type="KEGG" id="ain:Acin_2024"/>
<dbReference type="eggNOG" id="COG1180">
    <property type="taxonomic scope" value="Bacteria"/>
</dbReference>
<evidence type="ECO:0000256" key="6">
    <source>
        <dbReference type="ARBA" id="ARBA00023014"/>
    </source>
</evidence>
<evidence type="ECO:0000256" key="2">
    <source>
        <dbReference type="ARBA" id="ARBA00022485"/>
    </source>
</evidence>
<dbReference type="InterPro" id="IPR058240">
    <property type="entry name" value="rSAM_sf"/>
</dbReference>
<keyword evidence="2" id="KW-0004">4Fe-4S</keyword>
<dbReference type="PANTHER" id="PTHR30352">
    <property type="entry name" value="PYRUVATE FORMATE-LYASE-ACTIVATING ENZYME"/>
    <property type="match status" value="1"/>
</dbReference>
<evidence type="ECO:0000256" key="3">
    <source>
        <dbReference type="ARBA" id="ARBA00022691"/>
    </source>
</evidence>
<dbReference type="PIRSF" id="PIRSF000371">
    <property type="entry name" value="PFL_act_enz"/>
    <property type="match status" value="1"/>
</dbReference>
<reference evidence="8 9" key="1">
    <citation type="journal article" date="2011" name="J. Bacteriol.">
        <title>Complete genome sequence of Acidaminococcus intestini RYC-MR95, a Gram-negative bacterium from the phylum Firmicutes.</title>
        <authorList>
            <person name="D'Auria G."/>
            <person name="Galan J.C."/>
            <person name="Rodriguez-Alcayna M."/>
            <person name="Moya A."/>
            <person name="Baquero F."/>
            <person name="Latorre A."/>
        </authorList>
    </citation>
    <scope>NUCLEOTIDE SEQUENCE [LARGE SCALE GENOMIC DNA]</scope>
    <source>
        <strain evidence="8 9">RyC-MR95</strain>
    </source>
</reference>
<dbReference type="GO" id="GO:0046872">
    <property type="term" value="F:metal ion binding"/>
    <property type="evidence" value="ECO:0007669"/>
    <property type="project" value="UniProtKB-KW"/>
</dbReference>
<evidence type="ECO:0000313" key="8">
    <source>
        <dbReference type="EMBL" id="AEQ23230.1"/>
    </source>
</evidence>
<evidence type="ECO:0000256" key="4">
    <source>
        <dbReference type="ARBA" id="ARBA00022723"/>
    </source>
</evidence>
<dbReference type="NCBIfam" id="TIGR02494">
    <property type="entry name" value="PFLE_PFLC"/>
    <property type="match status" value="1"/>
</dbReference>
<evidence type="ECO:0000259" key="7">
    <source>
        <dbReference type="PROSITE" id="PS51918"/>
    </source>
</evidence>
<accession>G4Q4X5</accession>
<evidence type="ECO:0000256" key="5">
    <source>
        <dbReference type="ARBA" id="ARBA00023004"/>
    </source>
</evidence>
<dbReference type="AlphaFoldDB" id="G4Q4X5"/>